<dbReference type="Gene3D" id="3.30.420.40">
    <property type="match status" value="2"/>
</dbReference>
<dbReference type="GO" id="GO:0017110">
    <property type="term" value="F:nucleoside diphosphate phosphatase activity"/>
    <property type="evidence" value="ECO:0007669"/>
    <property type="project" value="TreeGrafter"/>
</dbReference>
<dbReference type="AlphaFoldDB" id="A0A7J7P1M9"/>
<keyword evidence="4" id="KW-0067">ATP-binding</keyword>
<evidence type="ECO:0000256" key="4">
    <source>
        <dbReference type="PIRSR" id="PIRSR600407-2"/>
    </source>
</evidence>
<reference evidence="6 7" key="1">
    <citation type="journal article" date="2020" name="IScience">
        <title>Genome Sequencing of the Endangered Kingdonia uniflora (Circaeasteraceae, Ranunculales) Reveals Potential Mechanisms of Evolutionary Specialization.</title>
        <authorList>
            <person name="Sun Y."/>
            <person name="Deng T."/>
            <person name="Zhang A."/>
            <person name="Moore M.J."/>
            <person name="Landis J.B."/>
            <person name="Lin N."/>
            <person name="Zhang H."/>
            <person name="Zhang X."/>
            <person name="Huang J."/>
            <person name="Zhang X."/>
            <person name="Sun H."/>
            <person name="Wang H."/>
        </authorList>
    </citation>
    <scope>NUCLEOTIDE SEQUENCE [LARGE SCALE GENOMIC DNA]</scope>
    <source>
        <strain evidence="6">TB1705</strain>
        <tissue evidence="6">Leaf</tissue>
    </source>
</reference>
<keyword evidence="4" id="KW-0547">Nucleotide-binding</keyword>
<name>A0A7J7P1M9_9MAGN</name>
<dbReference type="Pfam" id="PF01150">
    <property type="entry name" value="GDA1_CD39"/>
    <property type="match status" value="2"/>
</dbReference>
<keyword evidence="2" id="KW-0378">Hydrolase</keyword>
<gene>
    <name evidence="6" type="ORF">GIB67_004197</name>
</gene>
<proteinExistence type="inferred from homology"/>
<evidence type="ECO:0008006" key="8">
    <source>
        <dbReference type="Google" id="ProtNLM"/>
    </source>
</evidence>
<feature type="transmembrane region" description="Helical" evidence="5">
    <location>
        <begin position="20"/>
        <end position="41"/>
    </location>
</feature>
<dbReference type="Proteomes" id="UP000541444">
    <property type="component" value="Unassembled WGS sequence"/>
</dbReference>
<keyword evidence="5" id="KW-0812">Transmembrane</keyword>
<dbReference type="CDD" id="cd24041">
    <property type="entry name" value="ASKHA_NBD_AtAPY1-like"/>
    <property type="match status" value="1"/>
</dbReference>
<protein>
    <recommendedName>
        <fullName evidence="8">Apyrase</fullName>
    </recommendedName>
</protein>
<evidence type="ECO:0000256" key="3">
    <source>
        <dbReference type="PIRSR" id="PIRSR600407-1"/>
    </source>
</evidence>
<evidence type="ECO:0000313" key="6">
    <source>
        <dbReference type="EMBL" id="KAF6173094.1"/>
    </source>
</evidence>
<dbReference type="GO" id="GO:0009134">
    <property type="term" value="P:nucleoside diphosphate catabolic process"/>
    <property type="evidence" value="ECO:0007669"/>
    <property type="project" value="TreeGrafter"/>
</dbReference>
<feature type="binding site" evidence="4">
    <location>
        <begin position="251"/>
        <end position="255"/>
    </location>
    <ligand>
        <name>ATP</name>
        <dbReference type="ChEBI" id="CHEBI:30616"/>
    </ligand>
</feature>
<organism evidence="6 7">
    <name type="scientific">Kingdonia uniflora</name>
    <dbReference type="NCBI Taxonomy" id="39325"/>
    <lineage>
        <taxon>Eukaryota</taxon>
        <taxon>Viridiplantae</taxon>
        <taxon>Streptophyta</taxon>
        <taxon>Embryophyta</taxon>
        <taxon>Tracheophyta</taxon>
        <taxon>Spermatophyta</taxon>
        <taxon>Magnoliopsida</taxon>
        <taxon>Ranunculales</taxon>
        <taxon>Circaeasteraceae</taxon>
        <taxon>Kingdonia</taxon>
    </lineage>
</organism>
<dbReference type="InterPro" id="IPR000407">
    <property type="entry name" value="GDA1_CD39_NTPase"/>
</dbReference>
<dbReference type="EMBL" id="JACGCM010000362">
    <property type="protein sequence ID" value="KAF6173094.1"/>
    <property type="molecule type" value="Genomic_DNA"/>
</dbReference>
<evidence type="ECO:0000313" key="7">
    <source>
        <dbReference type="Proteomes" id="UP000541444"/>
    </source>
</evidence>
<dbReference type="GO" id="GO:0016020">
    <property type="term" value="C:membrane"/>
    <property type="evidence" value="ECO:0007669"/>
    <property type="project" value="TreeGrafter"/>
</dbReference>
<comment type="caution">
    <text evidence="6">The sequence shown here is derived from an EMBL/GenBank/DDBJ whole genome shotgun (WGS) entry which is preliminary data.</text>
</comment>
<keyword evidence="5" id="KW-1133">Transmembrane helix</keyword>
<dbReference type="Gene3D" id="3.30.420.150">
    <property type="entry name" value="Exopolyphosphatase. Domain 2"/>
    <property type="match status" value="2"/>
</dbReference>
<evidence type="ECO:0000256" key="1">
    <source>
        <dbReference type="ARBA" id="ARBA00009283"/>
    </source>
</evidence>
<keyword evidence="7" id="KW-1185">Reference proteome</keyword>
<keyword evidence="5" id="KW-0472">Membrane</keyword>
<comment type="similarity">
    <text evidence="1">Belongs to the GDA1/CD39 NTPase family.</text>
</comment>
<dbReference type="FunFam" id="3.30.420.150:FF:000008">
    <property type="entry name" value="Apyrase 1"/>
    <property type="match status" value="1"/>
</dbReference>
<evidence type="ECO:0000256" key="2">
    <source>
        <dbReference type="ARBA" id="ARBA00022801"/>
    </source>
</evidence>
<evidence type="ECO:0000256" key="5">
    <source>
        <dbReference type="SAM" id="Phobius"/>
    </source>
</evidence>
<feature type="active site" description="Proton acceptor" evidence="3">
    <location>
        <position position="194"/>
    </location>
</feature>
<accession>A0A7J7P1M9</accession>
<dbReference type="OrthoDB" id="6372431at2759"/>
<sequence>MEKMMKRNRHESLSDKIYRYRSIILLISIPLLLISFVIFLMPQSSSTVGSLITNRRAYPNYISKSGSKSYAVIFDAGSSGSRVHVYCFDDNLNLVPIGKDLELFVQKTPGLSAYASDPKQAAESLKSLLEEAERVVPKDLRGKTPVRVGATAGLRQLGIEASDRILQEVRDFLEKKSSFKLKSDWVTVLDGTEEGAFQWTKTMEEGVENGERRLREKRPEEERLEGVTINYLLGKLGREYSSTVGVVDLGGGSVQMAYAISESDAAKAPRILGGEDTYVKELYLKGRKYFLYVHSYLHYGLLAARAEILKDEEVSGSPCILSGYQGSYKYGGVAYKASTPTSGSNMNKCRRATSKALKVNESTCTHMKCTFGGVWNGGGGDGQKNLFVASFFFDRAAEAGFANPNLPIARVRPADFEEAAKRACETKLKDAKTIYPSVKEDNLPYLCMDLVYQFTLLVDGFGLDPWQEITLVKKVEYRNSLVEAAWPLGSAIEVASSST</sequence>
<dbReference type="GO" id="GO:0005524">
    <property type="term" value="F:ATP binding"/>
    <property type="evidence" value="ECO:0007669"/>
    <property type="project" value="UniProtKB-KW"/>
</dbReference>
<dbReference type="PANTHER" id="PTHR11782">
    <property type="entry name" value="ADENOSINE/GUANOSINE DIPHOSPHATASE"/>
    <property type="match status" value="1"/>
</dbReference>
<dbReference type="PANTHER" id="PTHR11782:SF83">
    <property type="entry name" value="GUANOSINE-DIPHOSPHATASE"/>
    <property type="match status" value="1"/>
</dbReference>